<keyword evidence="3" id="KW-1185">Reference proteome</keyword>
<protein>
    <submittedName>
        <fullName evidence="2">Putative tricarboxylic transport membrane protein</fullName>
    </submittedName>
</protein>
<dbReference type="Gene3D" id="3.40.190.150">
    <property type="entry name" value="Bordetella uptake gene, domain 1"/>
    <property type="match status" value="1"/>
</dbReference>
<dbReference type="PANTHER" id="PTHR42928:SF3">
    <property type="entry name" value="UPF0065 PROTEIN YFLP"/>
    <property type="match status" value="1"/>
</dbReference>
<evidence type="ECO:0000256" key="1">
    <source>
        <dbReference type="ARBA" id="ARBA00006987"/>
    </source>
</evidence>
<organism evidence="2 3">
    <name type="scientific">Cellulosimicrobium aquatile</name>
    <dbReference type="NCBI Taxonomy" id="1612203"/>
    <lineage>
        <taxon>Bacteria</taxon>
        <taxon>Bacillati</taxon>
        <taxon>Actinomycetota</taxon>
        <taxon>Actinomycetes</taxon>
        <taxon>Micrococcales</taxon>
        <taxon>Promicromonosporaceae</taxon>
        <taxon>Cellulosimicrobium</taxon>
    </lineage>
</organism>
<dbReference type="PANTHER" id="PTHR42928">
    <property type="entry name" value="TRICARBOXYLATE-BINDING PROTEIN"/>
    <property type="match status" value="1"/>
</dbReference>
<sequence>MRSVVRPRSGHTVSPRHALTATLAAGLVLGLAACSGLEPGAPTTGGSGDASGGAAASVDELAIVVPADPGGGWDQTGRAMQQDLQGSGLVRTATVTNVGGAGGTVGLASLANTTDPHTLLVMGLVMVGAVETNESQARIEDTTPIARLTEEPLVVVVPASSPYQTLEDLVDDVVANGKSVSITGGSAGGADHILAGMLLQAADVPSAEVGGLLNYVAYSGGGESLAALLGNKVSAGISGVGEYAEQVKAGTVRALAVSGAERTDLLPDVPTMTEAGYDVELTNWRGVVAPGDLSDEDRAALELLVSEMVASDEWQATLEEKGWDDAFLVGEEFDGFLTENIADIKMTLTDVGLVAP</sequence>
<dbReference type="InterPro" id="IPR042100">
    <property type="entry name" value="Bug_dom1"/>
</dbReference>
<dbReference type="Proteomes" id="UP000186235">
    <property type="component" value="Unassembled WGS sequence"/>
</dbReference>
<dbReference type="SUPFAM" id="SSF53850">
    <property type="entry name" value="Periplasmic binding protein-like II"/>
    <property type="match status" value="1"/>
</dbReference>
<dbReference type="Pfam" id="PF03401">
    <property type="entry name" value="TctC"/>
    <property type="match status" value="1"/>
</dbReference>
<dbReference type="AlphaFoldDB" id="A0A1N6NJ65"/>
<dbReference type="PIRSF" id="PIRSF017082">
    <property type="entry name" value="YflP"/>
    <property type="match status" value="1"/>
</dbReference>
<proteinExistence type="inferred from homology"/>
<accession>A0A1N6NJ65</accession>
<dbReference type="InterPro" id="IPR005064">
    <property type="entry name" value="BUG"/>
</dbReference>
<name>A0A1N6NJ65_9MICO</name>
<gene>
    <name evidence="2" type="ORF">SAMN05518682_0512</name>
</gene>
<reference evidence="3" key="1">
    <citation type="submission" date="2017-01" db="EMBL/GenBank/DDBJ databases">
        <authorList>
            <person name="Varghese N."/>
            <person name="Submissions S."/>
        </authorList>
    </citation>
    <scope>NUCLEOTIDE SEQUENCE [LARGE SCALE GENOMIC DNA]</scope>
    <source>
        <strain evidence="3">3bp</strain>
    </source>
</reference>
<dbReference type="Gene3D" id="3.40.190.10">
    <property type="entry name" value="Periplasmic binding protein-like II"/>
    <property type="match status" value="1"/>
</dbReference>
<dbReference type="PROSITE" id="PS51257">
    <property type="entry name" value="PROKAR_LIPOPROTEIN"/>
    <property type="match status" value="1"/>
</dbReference>
<dbReference type="RefSeq" id="WP_076403647.1">
    <property type="nucleotide sequence ID" value="NZ_FTMI01000001.1"/>
</dbReference>
<dbReference type="CDD" id="cd07012">
    <property type="entry name" value="PBP2_Bug_TTT"/>
    <property type="match status" value="1"/>
</dbReference>
<evidence type="ECO:0000313" key="3">
    <source>
        <dbReference type="Proteomes" id="UP000186235"/>
    </source>
</evidence>
<evidence type="ECO:0000313" key="2">
    <source>
        <dbReference type="EMBL" id="SIP92026.1"/>
    </source>
</evidence>
<comment type="similarity">
    <text evidence="1">Belongs to the UPF0065 (bug) family.</text>
</comment>
<dbReference type="EMBL" id="FTMI01000001">
    <property type="protein sequence ID" value="SIP92026.1"/>
    <property type="molecule type" value="Genomic_DNA"/>
</dbReference>